<dbReference type="AlphaFoldDB" id="A0A4R1BX21"/>
<accession>A0A4R1BX21</accession>
<dbReference type="PANTHER" id="PTHR35535">
    <property type="entry name" value="HEAT SHOCK PROTEIN HSLJ"/>
    <property type="match status" value="1"/>
</dbReference>
<dbReference type="Proteomes" id="UP000295453">
    <property type="component" value="Unassembled WGS sequence"/>
</dbReference>
<evidence type="ECO:0000256" key="1">
    <source>
        <dbReference type="SAM" id="SignalP"/>
    </source>
</evidence>
<evidence type="ECO:0000259" key="2">
    <source>
        <dbReference type="Pfam" id="PF03724"/>
    </source>
</evidence>
<comment type="caution">
    <text evidence="3">The sequence shown here is derived from an EMBL/GenBank/DDBJ whole genome shotgun (WGS) entry which is preliminary data.</text>
</comment>
<protein>
    <submittedName>
        <fullName evidence="3">META domain-containing protein</fullName>
    </submittedName>
</protein>
<sequence length="254" mass="26709">MKLLVVLALAISTAACGSEGSHDPGLMPTLAGDYVVTAVTDGGQPHAVVRGTEIRLSFADGRFGMRAGCNGMSGTYAIDGSTLTVGPLASTEMGCPKPRMDQDAWLAGLFARPATIDWQKQTITAGEVVLTILPRTAVHPDQDLRRTRWVLDGLTSGDTASSVPAGPPVVLRMEGTDVVQVSGLCNGFGADVEVAGGGIRWMPHMRTLMACADPARHALDDEVSSVLTGRTTYRITEKTLVITRGDAGLTFRAE</sequence>
<evidence type="ECO:0000313" key="4">
    <source>
        <dbReference type="Proteomes" id="UP000295453"/>
    </source>
</evidence>
<dbReference type="RefSeq" id="WP_131584657.1">
    <property type="nucleotide sequence ID" value="NZ_SJZJ01000022.1"/>
</dbReference>
<dbReference type="InterPro" id="IPR005184">
    <property type="entry name" value="DUF306_Meta_HslJ"/>
</dbReference>
<dbReference type="InterPro" id="IPR053147">
    <property type="entry name" value="Hsp_HslJ-like"/>
</dbReference>
<keyword evidence="4" id="KW-1185">Reference proteome</keyword>
<name>A0A4R1BX21_9ACTN</name>
<feature type="chain" id="PRO_5038547689" evidence="1">
    <location>
        <begin position="18"/>
        <end position="254"/>
    </location>
</feature>
<proteinExistence type="predicted"/>
<dbReference type="OrthoDB" id="507754at2"/>
<feature type="domain" description="DUF306" evidence="2">
    <location>
        <begin position="142"/>
        <end position="247"/>
    </location>
</feature>
<dbReference type="Pfam" id="PF03724">
    <property type="entry name" value="META"/>
    <property type="match status" value="2"/>
</dbReference>
<organism evidence="3 4">
    <name type="scientific">Nocardioides jejuensis</name>
    <dbReference type="NCBI Taxonomy" id="2502782"/>
    <lineage>
        <taxon>Bacteria</taxon>
        <taxon>Bacillati</taxon>
        <taxon>Actinomycetota</taxon>
        <taxon>Actinomycetes</taxon>
        <taxon>Propionibacteriales</taxon>
        <taxon>Nocardioidaceae</taxon>
        <taxon>Nocardioides</taxon>
    </lineage>
</organism>
<dbReference type="EMBL" id="SJZJ01000022">
    <property type="protein sequence ID" value="TCJ22574.1"/>
    <property type="molecule type" value="Genomic_DNA"/>
</dbReference>
<reference evidence="3 4" key="1">
    <citation type="submission" date="2019-03" db="EMBL/GenBank/DDBJ databases">
        <authorList>
            <person name="Kim M.K.M."/>
        </authorList>
    </citation>
    <scope>NUCLEOTIDE SEQUENCE [LARGE SCALE GENOMIC DNA]</scope>
    <source>
        <strain evidence="3 4">18JY15-6</strain>
    </source>
</reference>
<evidence type="ECO:0000313" key="3">
    <source>
        <dbReference type="EMBL" id="TCJ22574.1"/>
    </source>
</evidence>
<dbReference type="PROSITE" id="PS51257">
    <property type="entry name" value="PROKAR_LIPOPROTEIN"/>
    <property type="match status" value="1"/>
</dbReference>
<feature type="domain" description="DUF306" evidence="2">
    <location>
        <begin position="33"/>
        <end position="124"/>
    </location>
</feature>
<dbReference type="PANTHER" id="PTHR35535:SF2">
    <property type="entry name" value="DUF306 DOMAIN-CONTAINING PROTEIN"/>
    <property type="match status" value="1"/>
</dbReference>
<dbReference type="Gene3D" id="2.40.128.270">
    <property type="match status" value="2"/>
</dbReference>
<feature type="signal peptide" evidence="1">
    <location>
        <begin position="1"/>
        <end position="17"/>
    </location>
</feature>
<gene>
    <name evidence="3" type="ORF">EPD65_12575</name>
</gene>
<dbReference type="InterPro" id="IPR038670">
    <property type="entry name" value="HslJ-like_sf"/>
</dbReference>
<keyword evidence="1" id="KW-0732">Signal</keyword>